<protein>
    <recommendedName>
        <fullName evidence="4">Ada DNA repair metal-binding domain-containing protein</fullName>
    </recommendedName>
</protein>
<sequence>MTIADLREKCKKSIASVPRDFLFMAILVSTSSASFGLGYLTGLDAGQGSVPFTTSPSSAETAVRQVVASKTGTKYYLPSCTGAERISEANKVWFATAELARAEGYEPATNCAGL</sequence>
<dbReference type="Gene3D" id="3.40.10.10">
    <property type="entry name" value="DNA Methylphosphotriester Repair Domain"/>
    <property type="match status" value="1"/>
</dbReference>
<dbReference type="Proteomes" id="UP000178815">
    <property type="component" value="Unassembled WGS sequence"/>
</dbReference>
<dbReference type="EMBL" id="MFKU01000003">
    <property type="protein sequence ID" value="OGG49216.1"/>
    <property type="molecule type" value="Genomic_DNA"/>
</dbReference>
<organism evidence="2 3">
    <name type="scientific">Candidatus Kaiserbacteria bacterium RIFCSPHIGHO2_01_FULL_53_31</name>
    <dbReference type="NCBI Taxonomy" id="1798481"/>
    <lineage>
        <taxon>Bacteria</taxon>
        <taxon>Candidatus Kaiseribacteriota</taxon>
    </lineage>
</organism>
<keyword evidence="1" id="KW-1133">Transmembrane helix</keyword>
<reference evidence="2 3" key="1">
    <citation type="journal article" date="2016" name="Nat. Commun.">
        <title>Thousands of microbial genomes shed light on interconnected biogeochemical processes in an aquifer system.</title>
        <authorList>
            <person name="Anantharaman K."/>
            <person name="Brown C.T."/>
            <person name="Hug L.A."/>
            <person name="Sharon I."/>
            <person name="Castelle C.J."/>
            <person name="Probst A.J."/>
            <person name="Thomas B.C."/>
            <person name="Singh A."/>
            <person name="Wilkins M.J."/>
            <person name="Karaoz U."/>
            <person name="Brodie E.L."/>
            <person name="Williams K.H."/>
            <person name="Hubbard S.S."/>
            <person name="Banfield J.F."/>
        </authorList>
    </citation>
    <scope>NUCLEOTIDE SEQUENCE [LARGE SCALE GENOMIC DNA]</scope>
</reference>
<evidence type="ECO:0000313" key="2">
    <source>
        <dbReference type="EMBL" id="OGG49216.1"/>
    </source>
</evidence>
<keyword evidence="1" id="KW-0812">Transmembrane</keyword>
<dbReference type="InterPro" id="IPR035451">
    <property type="entry name" value="Ada-like_dom_sf"/>
</dbReference>
<evidence type="ECO:0008006" key="4">
    <source>
        <dbReference type="Google" id="ProtNLM"/>
    </source>
</evidence>
<feature type="transmembrane region" description="Helical" evidence="1">
    <location>
        <begin position="21"/>
        <end position="40"/>
    </location>
</feature>
<proteinExistence type="predicted"/>
<dbReference type="AlphaFoldDB" id="A0A1F6CIZ9"/>
<gene>
    <name evidence="2" type="ORF">A2678_00110</name>
</gene>
<evidence type="ECO:0000313" key="3">
    <source>
        <dbReference type="Proteomes" id="UP000178815"/>
    </source>
</evidence>
<evidence type="ECO:0000256" key="1">
    <source>
        <dbReference type="SAM" id="Phobius"/>
    </source>
</evidence>
<keyword evidence="1" id="KW-0472">Membrane</keyword>
<accession>A0A1F6CIZ9</accession>
<dbReference type="STRING" id="1798481.A2678_00110"/>
<comment type="caution">
    <text evidence="2">The sequence shown here is derived from an EMBL/GenBank/DDBJ whole genome shotgun (WGS) entry which is preliminary data.</text>
</comment>
<name>A0A1F6CIZ9_9BACT</name>
<dbReference type="SUPFAM" id="SSF57884">
    <property type="entry name" value="Ada DNA repair protein, N-terminal domain (N-Ada 10)"/>
    <property type="match status" value="1"/>
</dbReference>